<dbReference type="PANTHER" id="PTHR44688:SF16">
    <property type="entry name" value="DNA-BINDING TRANSCRIPTIONAL ACTIVATOR DEVR_DOSR"/>
    <property type="match status" value="1"/>
</dbReference>
<reference evidence="6" key="1">
    <citation type="journal article" date="2019" name="Int. J. Syst. Evol. Microbiol.">
        <title>The Global Catalogue of Microorganisms (GCM) 10K type strain sequencing project: providing services to taxonomists for standard genome sequencing and annotation.</title>
        <authorList>
            <consortium name="The Broad Institute Genomics Platform"/>
            <consortium name="The Broad Institute Genome Sequencing Center for Infectious Disease"/>
            <person name="Wu L."/>
            <person name="Ma J."/>
        </authorList>
    </citation>
    <scope>NUCLEOTIDE SEQUENCE [LARGE SCALE GENOMIC DNA]</scope>
    <source>
        <strain evidence="6">JCM 16924</strain>
    </source>
</reference>
<dbReference type="SUPFAM" id="SSF46894">
    <property type="entry name" value="C-terminal effector domain of the bipartite response regulators"/>
    <property type="match status" value="1"/>
</dbReference>
<keyword evidence="6" id="KW-1185">Reference proteome</keyword>
<feature type="domain" description="HTH luxR-type" evidence="4">
    <location>
        <begin position="183"/>
        <end position="248"/>
    </location>
</feature>
<comment type="caution">
    <text evidence="5">The sequence shown here is derived from an EMBL/GenBank/DDBJ whole genome shotgun (WGS) entry which is preliminary data.</text>
</comment>
<evidence type="ECO:0000256" key="2">
    <source>
        <dbReference type="ARBA" id="ARBA00023125"/>
    </source>
</evidence>
<organism evidence="5 6">
    <name type="scientific">Streptomyces plumbiresistens</name>
    <dbReference type="NCBI Taxonomy" id="511811"/>
    <lineage>
        <taxon>Bacteria</taxon>
        <taxon>Bacillati</taxon>
        <taxon>Actinomycetota</taxon>
        <taxon>Actinomycetes</taxon>
        <taxon>Kitasatosporales</taxon>
        <taxon>Streptomycetaceae</taxon>
        <taxon>Streptomyces</taxon>
    </lineage>
</organism>
<dbReference type="RefSeq" id="WP_266440542.1">
    <property type="nucleotide sequence ID" value="NZ_BAAAZX010000009.1"/>
</dbReference>
<dbReference type="InterPro" id="IPR036388">
    <property type="entry name" value="WH-like_DNA-bd_sf"/>
</dbReference>
<dbReference type="PROSITE" id="PS50043">
    <property type="entry name" value="HTH_LUXR_2"/>
    <property type="match status" value="1"/>
</dbReference>
<keyword evidence="1" id="KW-0805">Transcription regulation</keyword>
<dbReference type="CDD" id="cd06170">
    <property type="entry name" value="LuxR_C_like"/>
    <property type="match status" value="1"/>
</dbReference>
<dbReference type="PANTHER" id="PTHR44688">
    <property type="entry name" value="DNA-BINDING TRANSCRIPTIONAL ACTIVATOR DEVR_DOSR"/>
    <property type="match status" value="1"/>
</dbReference>
<keyword evidence="3" id="KW-0804">Transcription</keyword>
<name>A0ABP7REF6_9ACTN</name>
<accession>A0ABP7REF6</accession>
<evidence type="ECO:0000259" key="4">
    <source>
        <dbReference type="PROSITE" id="PS50043"/>
    </source>
</evidence>
<dbReference type="Gene3D" id="1.10.10.10">
    <property type="entry name" value="Winged helix-like DNA-binding domain superfamily/Winged helix DNA-binding domain"/>
    <property type="match status" value="1"/>
</dbReference>
<dbReference type="PROSITE" id="PS00622">
    <property type="entry name" value="HTH_LUXR_1"/>
    <property type="match status" value="1"/>
</dbReference>
<dbReference type="EMBL" id="BAAAZX010000009">
    <property type="protein sequence ID" value="GAA3996303.1"/>
    <property type="molecule type" value="Genomic_DNA"/>
</dbReference>
<evidence type="ECO:0000313" key="6">
    <source>
        <dbReference type="Proteomes" id="UP001500456"/>
    </source>
</evidence>
<dbReference type="InterPro" id="IPR000792">
    <property type="entry name" value="Tscrpt_reg_LuxR_C"/>
</dbReference>
<proteinExistence type="predicted"/>
<dbReference type="InterPro" id="IPR016032">
    <property type="entry name" value="Sig_transdc_resp-reg_C-effctor"/>
</dbReference>
<sequence length="258" mass="29548">MTPPLTTAEAQLRHMADVLDEARQDRSGDVPPQSLLFGLQRLVPCDCACFSELDIPTRIDLNEQETPYDDWSDMGFDGSMDGYWRWRHQHLQCLRVSQLHTSPEVTQMTDFMSVRELTKLPIYTEFLRPFKSIAAVALPTAPNRTRVFQFLRRDPKPFTDHEMTTLRLMAPHLYAIYTEAARRRRPPVQLTVRELDVLRCVARGLSTPQIAEQLVVSAGTVRKHLENSFARLGVSSRTAAVARVFPEALWEETPQEGR</sequence>
<evidence type="ECO:0000313" key="5">
    <source>
        <dbReference type="EMBL" id="GAA3996303.1"/>
    </source>
</evidence>
<evidence type="ECO:0000256" key="1">
    <source>
        <dbReference type="ARBA" id="ARBA00023015"/>
    </source>
</evidence>
<evidence type="ECO:0000256" key="3">
    <source>
        <dbReference type="ARBA" id="ARBA00023163"/>
    </source>
</evidence>
<dbReference type="SMART" id="SM00421">
    <property type="entry name" value="HTH_LUXR"/>
    <property type="match status" value="1"/>
</dbReference>
<dbReference type="PRINTS" id="PR00038">
    <property type="entry name" value="HTHLUXR"/>
</dbReference>
<dbReference type="Proteomes" id="UP001500456">
    <property type="component" value="Unassembled WGS sequence"/>
</dbReference>
<protein>
    <recommendedName>
        <fullName evidence="4">HTH luxR-type domain-containing protein</fullName>
    </recommendedName>
</protein>
<dbReference type="Pfam" id="PF00196">
    <property type="entry name" value="GerE"/>
    <property type="match status" value="1"/>
</dbReference>
<gene>
    <name evidence="5" type="ORF">GCM10022232_36300</name>
</gene>
<keyword evidence="2" id="KW-0238">DNA-binding</keyword>